<dbReference type="AlphaFoldDB" id="A0A914P9D4"/>
<keyword evidence="1" id="KW-1185">Reference proteome</keyword>
<reference evidence="2" key="1">
    <citation type="submission" date="2022-11" db="UniProtKB">
        <authorList>
            <consortium name="WormBaseParasite"/>
        </authorList>
    </citation>
    <scope>IDENTIFICATION</scope>
</reference>
<dbReference type="WBParaSite" id="PDA_v2.g11868.t1">
    <property type="protein sequence ID" value="PDA_v2.g11868.t1"/>
    <property type="gene ID" value="PDA_v2.g11868"/>
</dbReference>
<evidence type="ECO:0000313" key="1">
    <source>
        <dbReference type="Proteomes" id="UP000887578"/>
    </source>
</evidence>
<name>A0A914P9D4_9BILA</name>
<proteinExistence type="predicted"/>
<dbReference type="Proteomes" id="UP000887578">
    <property type="component" value="Unplaced"/>
</dbReference>
<sequence length="201" mass="23302">MKWIIKKEDVEKRVFLNVAAQYHLPQLPGVFLRFSIIKDRHDNDMIRFDVEVDKGQEKRIRTNLKIRVRSAKFEKWRVGDCIKKGFYVGNFTTKTDLLNPEKNFFVDGNLILDINGIISVDRPIVTEIESPINFHYKNEIVNPFPEIDHCIYSVLVEEKRIKVGISMPHLEKIGDQPDIEGMIPQTSIFGCGLVTGNKKFL</sequence>
<protein>
    <submittedName>
        <fullName evidence="2">Uncharacterized protein</fullName>
    </submittedName>
</protein>
<organism evidence="1 2">
    <name type="scientific">Panagrolaimus davidi</name>
    <dbReference type="NCBI Taxonomy" id="227884"/>
    <lineage>
        <taxon>Eukaryota</taxon>
        <taxon>Metazoa</taxon>
        <taxon>Ecdysozoa</taxon>
        <taxon>Nematoda</taxon>
        <taxon>Chromadorea</taxon>
        <taxon>Rhabditida</taxon>
        <taxon>Tylenchina</taxon>
        <taxon>Panagrolaimomorpha</taxon>
        <taxon>Panagrolaimoidea</taxon>
        <taxon>Panagrolaimidae</taxon>
        <taxon>Panagrolaimus</taxon>
    </lineage>
</organism>
<accession>A0A914P9D4</accession>
<evidence type="ECO:0000313" key="2">
    <source>
        <dbReference type="WBParaSite" id="PDA_v2.g11868.t1"/>
    </source>
</evidence>